<evidence type="ECO:0000313" key="2">
    <source>
        <dbReference type="Proteomes" id="UP000813462"/>
    </source>
</evidence>
<evidence type="ECO:0008006" key="3">
    <source>
        <dbReference type="Google" id="ProtNLM"/>
    </source>
</evidence>
<proteinExistence type="predicted"/>
<gene>
    <name evidence="1" type="ORF">FEM48_Zijuj08G0184500</name>
</gene>
<accession>A0A978V0N4</accession>
<organism evidence="1 2">
    <name type="scientific">Ziziphus jujuba var. spinosa</name>
    <dbReference type="NCBI Taxonomy" id="714518"/>
    <lineage>
        <taxon>Eukaryota</taxon>
        <taxon>Viridiplantae</taxon>
        <taxon>Streptophyta</taxon>
        <taxon>Embryophyta</taxon>
        <taxon>Tracheophyta</taxon>
        <taxon>Spermatophyta</taxon>
        <taxon>Magnoliopsida</taxon>
        <taxon>eudicotyledons</taxon>
        <taxon>Gunneridae</taxon>
        <taxon>Pentapetalae</taxon>
        <taxon>rosids</taxon>
        <taxon>fabids</taxon>
        <taxon>Rosales</taxon>
        <taxon>Rhamnaceae</taxon>
        <taxon>Paliureae</taxon>
        <taxon>Ziziphus</taxon>
    </lineage>
</organism>
<dbReference type="Proteomes" id="UP000813462">
    <property type="component" value="Unassembled WGS sequence"/>
</dbReference>
<protein>
    <recommendedName>
        <fullName evidence="3">Retrotransposon gag domain-containing protein</fullName>
    </recommendedName>
</protein>
<sequence length="219" mass="25382">MSWLINSMDPSISKTYMFLATAQEIWEATKETFSDLGNSAQVYEIVMRIHNMKQGNLSVLQYYNTLRTLWQELNLFYDFEWHSPQDNVILKKMIKKEHVFAFLASLNNELDKVCGRILGCEVLPSTHEVFYKVRRKESKRNVMLRKETREASITESDSSALTIKSNRFSNFSNDDQRDPISPLPFPISNLIPPSDHFFPFPIALSPKPTPLTKRTGKEV</sequence>
<name>A0A978V0N4_ZIZJJ</name>
<comment type="caution">
    <text evidence="1">The sequence shown here is derived from an EMBL/GenBank/DDBJ whole genome shotgun (WGS) entry which is preliminary data.</text>
</comment>
<reference evidence="1" key="1">
    <citation type="journal article" date="2021" name="Front. Plant Sci.">
        <title>Chromosome-Scale Genome Assembly for Chinese Sour Jujube and Insights Into Its Genome Evolution and Domestication Signature.</title>
        <authorList>
            <person name="Shen L.-Y."/>
            <person name="Luo H."/>
            <person name="Wang X.-L."/>
            <person name="Wang X.-M."/>
            <person name="Qiu X.-J."/>
            <person name="Liu H."/>
            <person name="Zhou S.-S."/>
            <person name="Jia K.-H."/>
            <person name="Nie S."/>
            <person name="Bao Y.-T."/>
            <person name="Zhang R.-G."/>
            <person name="Yun Q.-Z."/>
            <person name="Chai Y.-H."/>
            <person name="Lu J.-Y."/>
            <person name="Li Y."/>
            <person name="Zhao S.-W."/>
            <person name="Mao J.-F."/>
            <person name="Jia S.-G."/>
            <person name="Mao Y.-M."/>
        </authorList>
    </citation>
    <scope>NUCLEOTIDE SEQUENCE</scope>
    <source>
        <strain evidence="1">AT0</strain>
        <tissue evidence="1">Leaf</tissue>
    </source>
</reference>
<evidence type="ECO:0000313" key="1">
    <source>
        <dbReference type="EMBL" id="KAH7520800.1"/>
    </source>
</evidence>
<dbReference type="AlphaFoldDB" id="A0A978V0N4"/>
<dbReference type="PANTHER" id="PTHR37610">
    <property type="entry name" value="CCHC-TYPE DOMAIN-CONTAINING PROTEIN"/>
    <property type="match status" value="1"/>
</dbReference>
<dbReference type="EMBL" id="JAEACU010000008">
    <property type="protein sequence ID" value="KAH7520800.1"/>
    <property type="molecule type" value="Genomic_DNA"/>
</dbReference>
<dbReference type="PANTHER" id="PTHR37610:SF75">
    <property type="entry name" value="RETROTRANSPOSON COPIA-LIKE N-TERMINAL DOMAIN-CONTAINING PROTEIN"/>
    <property type="match status" value="1"/>
</dbReference>